<keyword evidence="4 7" id="KW-0328">Glycosyltransferase</keyword>
<dbReference type="InterPro" id="IPR013534">
    <property type="entry name" value="Starch_synth_cat_dom"/>
</dbReference>
<proteinExistence type="inferred from homology"/>
<comment type="similarity">
    <text evidence="3 7">Belongs to the glycosyltransferase 1 family. Bacterial/plant glycogen synthase subfamily.</text>
</comment>
<dbReference type="NCBIfam" id="TIGR02095">
    <property type="entry name" value="glgA"/>
    <property type="match status" value="1"/>
</dbReference>
<comment type="function">
    <text evidence="2 7">Synthesizes alpha-1,4-glucan chains using ADP-glucose.</text>
</comment>
<dbReference type="Gene3D" id="3.40.50.2000">
    <property type="entry name" value="Glycogen Phosphorylase B"/>
    <property type="match status" value="2"/>
</dbReference>
<dbReference type="Pfam" id="PF00534">
    <property type="entry name" value="Glycos_transf_1"/>
    <property type="match status" value="1"/>
</dbReference>
<evidence type="ECO:0000313" key="11">
    <source>
        <dbReference type="Proteomes" id="UP000662904"/>
    </source>
</evidence>
<dbReference type="KEGG" id="kme:H0A61_02757"/>
<dbReference type="GO" id="GO:0004373">
    <property type="term" value="F:alpha-1,4-glucan glucosyltransferase (UDP-glucose donor) activity"/>
    <property type="evidence" value="ECO:0007669"/>
    <property type="project" value="InterPro"/>
</dbReference>
<evidence type="ECO:0000259" key="8">
    <source>
        <dbReference type="Pfam" id="PF00534"/>
    </source>
</evidence>
<feature type="domain" description="Glycosyl transferase family 1" evidence="8">
    <location>
        <begin position="301"/>
        <end position="454"/>
    </location>
</feature>
<dbReference type="InterPro" id="IPR011835">
    <property type="entry name" value="GS/SS"/>
</dbReference>
<feature type="domain" description="Starch synthase catalytic" evidence="9">
    <location>
        <begin position="8"/>
        <end position="245"/>
    </location>
</feature>
<accession>A0A8A0RR35</accession>
<dbReference type="SUPFAM" id="SSF53756">
    <property type="entry name" value="UDP-Glycosyltransferase/glycogen phosphorylase"/>
    <property type="match status" value="1"/>
</dbReference>
<sequence>MSIDRHYKVVFTAAEVSPFIKVGGLADVAGALPKALAAMGNEVRVVMPGYSGIGENVTTIMDFPVLMGERKETAIIREGKIEARLERGIKDVTVYFIDNYQYFRRENIYAYQDDAERFTFFCKALLELLPKINFQPDIVHCNDWHTGPIPFLIKEKYRDGFYKNTATIFTIHNLRYQGRFGKDILRFLEVGNEYFHPDRLEFYGDVSFMKAGILYSDIINTVSKRYTQEIKTPEFGEGMDGILRKRAADLYGIVNGINIHEFDPVTDPRIYKNYSADEPEDKKENKYALQREMGLPIIDIPVIGVVSRLVDQKGIDLILQAIDELMKLDIQLVILGAGDPYYEGALSDIKGRYPEKMGLFIGFNGILAQKIYAGADMFLMPSRFEPCGLGQLISMRYGTVPVVRATGGLADTVIDYNFETGNGSGFVFENYDAGAMINTLKRALKLYNEYPQRWHRLVKHIMKLDFSWYKAGSEYIELYEEAISRKKDFIRIA</sequence>
<dbReference type="RefSeq" id="WP_206707661.1">
    <property type="nucleotide sequence ID" value="NZ_CP059066.1"/>
</dbReference>
<evidence type="ECO:0000313" key="10">
    <source>
        <dbReference type="EMBL" id="QSQ10352.1"/>
    </source>
</evidence>
<reference evidence="10" key="1">
    <citation type="submission" date="2020-07" db="EMBL/GenBank/DDBJ databases">
        <title>Koleobacter methoxysyntrophicus gen. nov., sp. nov., a novel anaerobic bacterium isolated from deep subsurface oil field and proposal of Koleobacterales ord. nov. in the phylum Firmicutes.</title>
        <authorList>
            <person name="Sakamoto S."/>
            <person name="Tamaki H."/>
        </authorList>
    </citation>
    <scope>NUCLEOTIDE SEQUENCE</scope>
    <source>
        <strain evidence="10">NRmbB1</strain>
    </source>
</reference>
<dbReference type="AlphaFoldDB" id="A0A8A0RR35"/>
<dbReference type="Pfam" id="PF08323">
    <property type="entry name" value="Glyco_transf_5"/>
    <property type="match status" value="1"/>
</dbReference>
<dbReference type="PANTHER" id="PTHR45825:SF11">
    <property type="entry name" value="ALPHA AMYLASE DOMAIN-CONTAINING PROTEIN"/>
    <property type="match status" value="1"/>
</dbReference>
<dbReference type="EC" id="2.4.1.21" evidence="7"/>
<dbReference type="PANTHER" id="PTHR45825">
    <property type="entry name" value="GRANULE-BOUND STARCH SYNTHASE 1, CHLOROPLASTIC/AMYLOPLASTIC"/>
    <property type="match status" value="1"/>
</dbReference>
<dbReference type="HAMAP" id="MF_00484">
    <property type="entry name" value="Glycogen_synth"/>
    <property type="match status" value="1"/>
</dbReference>
<name>A0A8A0RR35_9FIRM</name>
<dbReference type="InterPro" id="IPR001296">
    <property type="entry name" value="Glyco_trans_1"/>
</dbReference>
<organism evidence="10 11">
    <name type="scientific">Koleobacter methoxysyntrophicus</name>
    <dbReference type="NCBI Taxonomy" id="2751313"/>
    <lineage>
        <taxon>Bacteria</taxon>
        <taxon>Bacillati</taxon>
        <taxon>Bacillota</taxon>
        <taxon>Clostridia</taxon>
        <taxon>Koleobacterales</taxon>
        <taxon>Koleobacteraceae</taxon>
        <taxon>Koleobacter</taxon>
    </lineage>
</organism>
<dbReference type="EMBL" id="CP059066">
    <property type="protein sequence ID" value="QSQ10352.1"/>
    <property type="molecule type" value="Genomic_DNA"/>
</dbReference>
<protein>
    <recommendedName>
        <fullName evidence="7">Glycogen synthase</fullName>
        <ecNumber evidence="7">2.4.1.21</ecNumber>
    </recommendedName>
    <alternativeName>
        <fullName evidence="7">Starch [bacterial glycogen] synthase</fullName>
    </alternativeName>
</protein>
<dbReference type="Proteomes" id="UP000662904">
    <property type="component" value="Chromosome"/>
</dbReference>
<comment type="pathway">
    <text evidence="7">Glycan biosynthesis; glycogen biosynthesis.</text>
</comment>
<evidence type="ECO:0000256" key="3">
    <source>
        <dbReference type="ARBA" id="ARBA00010281"/>
    </source>
</evidence>
<gene>
    <name evidence="7 10" type="primary">glgA</name>
    <name evidence="10" type="ORF">H0A61_02757</name>
</gene>
<evidence type="ECO:0000256" key="4">
    <source>
        <dbReference type="ARBA" id="ARBA00022676"/>
    </source>
</evidence>
<evidence type="ECO:0000256" key="6">
    <source>
        <dbReference type="ARBA" id="ARBA00023056"/>
    </source>
</evidence>
<keyword evidence="6 7" id="KW-0320">Glycogen biosynthesis</keyword>
<keyword evidence="5 7" id="KW-0808">Transferase</keyword>
<dbReference type="GO" id="GO:0005978">
    <property type="term" value="P:glycogen biosynthetic process"/>
    <property type="evidence" value="ECO:0007669"/>
    <property type="project" value="UniProtKB-UniRule"/>
</dbReference>
<evidence type="ECO:0000259" key="9">
    <source>
        <dbReference type="Pfam" id="PF08323"/>
    </source>
</evidence>
<keyword evidence="11" id="KW-1185">Reference proteome</keyword>
<feature type="binding site" evidence="7">
    <location>
        <position position="21"/>
    </location>
    <ligand>
        <name>ADP-alpha-D-glucose</name>
        <dbReference type="ChEBI" id="CHEBI:57498"/>
    </ligand>
</feature>
<evidence type="ECO:0000256" key="2">
    <source>
        <dbReference type="ARBA" id="ARBA00002764"/>
    </source>
</evidence>
<evidence type="ECO:0000256" key="5">
    <source>
        <dbReference type="ARBA" id="ARBA00022679"/>
    </source>
</evidence>
<dbReference type="UniPathway" id="UPA00164"/>
<evidence type="ECO:0000256" key="7">
    <source>
        <dbReference type="HAMAP-Rule" id="MF_00484"/>
    </source>
</evidence>
<dbReference type="NCBIfam" id="NF001899">
    <property type="entry name" value="PRK00654.1-2"/>
    <property type="match status" value="1"/>
</dbReference>
<comment type="catalytic activity">
    <reaction evidence="1 7">
        <text>[(1-&gt;4)-alpha-D-glucosyl](n) + ADP-alpha-D-glucose = [(1-&gt;4)-alpha-D-glucosyl](n+1) + ADP + H(+)</text>
        <dbReference type="Rhea" id="RHEA:18189"/>
        <dbReference type="Rhea" id="RHEA-COMP:9584"/>
        <dbReference type="Rhea" id="RHEA-COMP:9587"/>
        <dbReference type="ChEBI" id="CHEBI:15378"/>
        <dbReference type="ChEBI" id="CHEBI:15444"/>
        <dbReference type="ChEBI" id="CHEBI:57498"/>
        <dbReference type="ChEBI" id="CHEBI:456216"/>
        <dbReference type="EC" id="2.4.1.21"/>
    </reaction>
</comment>
<dbReference type="CDD" id="cd03791">
    <property type="entry name" value="GT5_Glycogen_synthase_DULL1-like"/>
    <property type="match status" value="1"/>
</dbReference>
<dbReference type="GO" id="GO:0009011">
    <property type="term" value="F:alpha-1,4-glucan glucosyltransferase (ADP-glucose donor) activity"/>
    <property type="evidence" value="ECO:0007669"/>
    <property type="project" value="UniProtKB-UniRule"/>
</dbReference>
<evidence type="ECO:0000256" key="1">
    <source>
        <dbReference type="ARBA" id="ARBA00001478"/>
    </source>
</evidence>